<dbReference type="NCBIfam" id="TIGR00231">
    <property type="entry name" value="small_GTP"/>
    <property type="match status" value="1"/>
</dbReference>
<dbReference type="AlphaFoldDB" id="A0A9R1UDD8"/>
<reference evidence="2 3" key="1">
    <citation type="journal article" date="2017" name="Nat. Commun.">
        <title>Genome assembly with in vitro proximity ligation data and whole-genome triplication in lettuce.</title>
        <authorList>
            <person name="Reyes-Chin-Wo S."/>
            <person name="Wang Z."/>
            <person name="Yang X."/>
            <person name="Kozik A."/>
            <person name="Arikit S."/>
            <person name="Song C."/>
            <person name="Xia L."/>
            <person name="Froenicke L."/>
            <person name="Lavelle D.O."/>
            <person name="Truco M.J."/>
            <person name="Xia R."/>
            <person name="Zhu S."/>
            <person name="Xu C."/>
            <person name="Xu H."/>
            <person name="Xu X."/>
            <person name="Cox K."/>
            <person name="Korf I."/>
            <person name="Meyers B.C."/>
            <person name="Michelmore R.W."/>
        </authorList>
    </citation>
    <scope>NUCLEOTIDE SEQUENCE [LARGE SCALE GENOMIC DNA]</scope>
    <source>
        <strain evidence="3">cv. Salinas</strain>
        <tissue evidence="2">Seedlings</tissue>
    </source>
</reference>
<dbReference type="GO" id="GO:0003924">
    <property type="term" value="F:GTPase activity"/>
    <property type="evidence" value="ECO:0007669"/>
    <property type="project" value="InterPro"/>
</dbReference>
<comment type="caution">
    <text evidence="2">The sequence shown here is derived from an EMBL/GenBank/DDBJ whole genome shotgun (WGS) entry which is preliminary data.</text>
</comment>
<dbReference type="CDD" id="cd00121">
    <property type="entry name" value="MATH"/>
    <property type="match status" value="1"/>
</dbReference>
<dbReference type="PANTHER" id="PTHR46162">
    <property type="entry name" value="TRAF-LIKE FAMILY PROTEIN"/>
    <property type="match status" value="1"/>
</dbReference>
<dbReference type="SMART" id="SM00175">
    <property type="entry name" value="RAB"/>
    <property type="match status" value="1"/>
</dbReference>
<proteinExistence type="predicted"/>
<evidence type="ECO:0000313" key="2">
    <source>
        <dbReference type="EMBL" id="KAJ0185084.1"/>
    </source>
</evidence>
<dbReference type="Proteomes" id="UP000235145">
    <property type="component" value="Unassembled WGS sequence"/>
</dbReference>
<evidence type="ECO:0000259" key="1">
    <source>
        <dbReference type="PROSITE" id="PS50144"/>
    </source>
</evidence>
<dbReference type="SMART" id="SM00173">
    <property type="entry name" value="RAS"/>
    <property type="match status" value="1"/>
</dbReference>
<dbReference type="EMBL" id="NBSK02000009">
    <property type="protein sequence ID" value="KAJ0185084.1"/>
    <property type="molecule type" value="Genomic_DNA"/>
</dbReference>
<dbReference type="GO" id="GO:0005525">
    <property type="term" value="F:GTP binding"/>
    <property type="evidence" value="ECO:0007669"/>
    <property type="project" value="InterPro"/>
</dbReference>
<dbReference type="PRINTS" id="PR00449">
    <property type="entry name" value="RASTRNSFRMNG"/>
</dbReference>
<dbReference type="PROSITE" id="PS51419">
    <property type="entry name" value="RAB"/>
    <property type="match status" value="1"/>
</dbReference>
<dbReference type="SUPFAM" id="SSF49599">
    <property type="entry name" value="TRAF domain-like"/>
    <property type="match status" value="2"/>
</dbReference>
<dbReference type="Gene3D" id="3.40.50.300">
    <property type="entry name" value="P-loop containing nucleotide triphosphate hydrolases"/>
    <property type="match status" value="1"/>
</dbReference>
<dbReference type="FunFam" id="3.40.50.300:FF:001447">
    <property type="entry name" value="Ras-related protein Rab-1B"/>
    <property type="match status" value="1"/>
</dbReference>
<organism evidence="2 3">
    <name type="scientific">Lactuca sativa</name>
    <name type="common">Garden lettuce</name>
    <dbReference type="NCBI Taxonomy" id="4236"/>
    <lineage>
        <taxon>Eukaryota</taxon>
        <taxon>Viridiplantae</taxon>
        <taxon>Streptophyta</taxon>
        <taxon>Embryophyta</taxon>
        <taxon>Tracheophyta</taxon>
        <taxon>Spermatophyta</taxon>
        <taxon>Magnoliopsida</taxon>
        <taxon>eudicotyledons</taxon>
        <taxon>Gunneridae</taxon>
        <taxon>Pentapetalae</taxon>
        <taxon>asterids</taxon>
        <taxon>campanulids</taxon>
        <taxon>Asterales</taxon>
        <taxon>Asteraceae</taxon>
        <taxon>Cichorioideae</taxon>
        <taxon>Cichorieae</taxon>
        <taxon>Lactucinae</taxon>
        <taxon>Lactuca</taxon>
    </lineage>
</organism>
<feature type="domain" description="MATH" evidence="1">
    <location>
        <begin position="399"/>
        <end position="509"/>
    </location>
</feature>
<gene>
    <name evidence="2" type="ORF">LSAT_V11C900504240</name>
</gene>
<dbReference type="PANTHER" id="PTHR46162:SF52">
    <property type="entry name" value="SMALL GTPASE SUPERFAMILY-RELATED"/>
    <property type="match status" value="1"/>
</dbReference>
<dbReference type="PROSITE" id="PS50144">
    <property type="entry name" value="MATH"/>
    <property type="match status" value="1"/>
</dbReference>
<dbReference type="Pfam" id="PF22486">
    <property type="entry name" value="MATH_2"/>
    <property type="match status" value="1"/>
</dbReference>
<accession>A0A9R1UDD8</accession>
<evidence type="ECO:0000313" key="3">
    <source>
        <dbReference type="Proteomes" id="UP000235145"/>
    </source>
</evidence>
<protein>
    <recommendedName>
        <fullName evidence="1">MATH domain-containing protein</fullName>
    </recommendedName>
</protein>
<dbReference type="SUPFAM" id="SSF52540">
    <property type="entry name" value="P-loop containing nucleoside triphosphate hydrolases"/>
    <property type="match status" value="1"/>
</dbReference>
<dbReference type="SMART" id="SM00176">
    <property type="entry name" value="RAN"/>
    <property type="match status" value="1"/>
</dbReference>
<dbReference type="InterPro" id="IPR002083">
    <property type="entry name" value="MATH/TRAF_dom"/>
</dbReference>
<dbReference type="InterPro" id="IPR005225">
    <property type="entry name" value="Small_GTP-bd"/>
</dbReference>
<dbReference type="Pfam" id="PF00071">
    <property type="entry name" value="Ras"/>
    <property type="match status" value="1"/>
</dbReference>
<dbReference type="PROSITE" id="PS51421">
    <property type="entry name" value="RAS"/>
    <property type="match status" value="1"/>
</dbReference>
<name>A0A9R1UDD8_LACSA</name>
<dbReference type="SMART" id="SM00174">
    <property type="entry name" value="RHO"/>
    <property type="match status" value="1"/>
</dbReference>
<sequence length="519" mass="58445">MEMTGCSAHDGHDHLVKLLLIGDSGVGKSSLVSRFTRGKFRPDPKPTSTNNIVARHVCVDGKVFKVQIVDIPGINSSYSDISTEVLSTNGALIVYDVMSLSTFENAEKWYKELQIANGEIEVMLIGNKSDLVNDFVSTTCTDAGKELAERESLGFIETSAKDNKNVEKAFVEVVTLIFEKLIENDTMDAINAHAFPEMSSEGLKENFCMAARMSRYSGKNEPAHYMLKIESFSLLSEAKTIKFESDNCTQMEMRKVGAITFQYIYVAICNAESLPKGWEVWVDGKFCVYDHIHHNYITFQGKIVDALIDVINVVTYKSMNLTTFVLIHVFKDVDGKRTRFHEKKTRWGFNRLLSLASFTDARNGFFFLDSCVFGVEVFDVPKFAANDQCLSMIKPPAVVNTHTWTIEKFSEISENLLYSDYFKIGKVHWKIKLYPKGQGEGKGTNLSIFLQKIRVKNQGGDVDQEREAERWFCKSSASWGYPSFMLLSEVGDPEKGFVLDDVLIVEAKISVVGILKNFN</sequence>
<dbReference type="InterPro" id="IPR027417">
    <property type="entry name" value="P-loop_NTPase"/>
</dbReference>
<dbReference type="InterPro" id="IPR008974">
    <property type="entry name" value="TRAF-like"/>
</dbReference>
<keyword evidence="3" id="KW-1185">Reference proteome</keyword>
<dbReference type="Gene3D" id="2.60.210.10">
    <property type="entry name" value="Apoptosis, Tumor Necrosis Factor Receptor Associated Protein 2, Chain A"/>
    <property type="match status" value="2"/>
</dbReference>
<dbReference type="InterPro" id="IPR001806">
    <property type="entry name" value="Small_GTPase"/>
</dbReference>